<dbReference type="InterPro" id="IPR009948">
    <property type="entry name" value="Syd"/>
</dbReference>
<keyword evidence="1" id="KW-1003">Cell membrane</keyword>
<keyword evidence="2" id="KW-0997">Cell inner membrane</keyword>
<sequence>MSLPIDSKTPFTQVFDAFIHSYIDHSTNDNMGLITYFDKQWLSPCLQSFNIEAADDGDEVPWKPSLRDQQASLVNLEEALDLRIPSELQALFCRYYSHDLNASAANGKLTILQVWNEEDFDRLQKNLISHVLMKRRLKQAETLFFALTDEEDFILSVMLSTGAVVLEQVGKEPQREIAPSLSAFMAQISPAPELVTL</sequence>
<dbReference type="Gene3D" id="3.40.1580.20">
    <property type="entry name" value="Syd protein"/>
    <property type="match status" value="1"/>
</dbReference>
<keyword evidence="5" id="KW-1185">Reference proteome</keyword>
<dbReference type="Proteomes" id="UP000053586">
    <property type="component" value="Unassembled WGS sequence"/>
</dbReference>
<evidence type="ECO:0000256" key="2">
    <source>
        <dbReference type="ARBA" id="ARBA00022519"/>
    </source>
</evidence>
<dbReference type="eggNOG" id="ENOG502ZCMR">
    <property type="taxonomic scope" value="Bacteria"/>
</dbReference>
<evidence type="ECO:0000313" key="4">
    <source>
        <dbReference type="EMBL" id="GAB55531.1"/>
    </source>
</evidence>
<protein>
    <submittedName>
        <fullName evidence="4">Protein syd</fullName>
    </submittedName>
</protein>
<reference evidence="4 5" key="2">
    <citation type="journal article" date="2017" name="Antonie Van Leeuwenhoek">
        <title>Rhizobium rhizosphaerae sp. nov., a novel species isolated from rice rhizosphere.</title>
        <authorList>
            <person name="Zhao J.J."/>
            <person name="Zhang J."/>
            <person name="Zhang R.J."/>
            <person name="Zhang C.W."/>
            <person name="Yin H.Q."/>
            <person name="Zhang X.X."/>
        </authorList>
    </citation>
    <scope>NUCLEOTIDE SEQUENCE [LARGE SCALE GENOMIC DNA]</scope>
    <source>
        <strain evidence="4 5">ACAM 611</strain>
    </source>
</reference>
<comment type="caution">
    <text evidence="4">The sequence shown here is derived from an EMBL/GenBank/DDBJ whole genome shotgun (WGS) entry which is preliminary data.</text>
</comment>
<dbReference type="Pfam" id="PF07348">
    <property type="entry name" value="Syd"/>
    <property type="match status" value="1"/>
</dbReference>
<dbReference type="NCBIfam" id="NF003439">
    <property type="entry name" value="PRK04968.1"/>
    <property type="match status" value="1"/>
</dbReference>
<accession>H5TB54</accession>
<dbReference type="InterPro" id="IPR038228">
    <property type="entry name" value="Syd_sf"/>
</dbReference>
<evidence type="ECO:0000256" key="1">
    <source>
        <dbReference type="ARBA" id="ARBA00022475"/>
    </source>
</evidence>
<gene>
    <name evidence="4" type="primary">syd</name>
    <name evidence="4" type="ORF">GPUN_1407</name>
</gene>
<name>H5TB54_9ALTE</name>
<dbReference type="RefSeq" id="WP_006004711.1">
    <property type="nucleotide sequence ID" value="NZ_BAET01000013.1"/>
</dbReference>
<dbReference type="AlphaFoldDB" id="H5TB54"/>
<organism evidence="4 5">
    <name type="scientific">Glaciecola punicea ACAM 611</name>
    <dbReference type="NCBI Taxonomy" id="1121923"/>
    <lineage>
        <taxon>Bacteria</taxon>
        <taxon>Pseudomonadati</taxon>
        <taxon>Pseudomonadota</taxon>
        <taxon>Gammaproteobacteria</taxon>
        <taxon>Alteromonadales</taxon>
        <taxon>Alteromonadaceae</taxon>
        <taxon>Glaciecola</taxon>
    </lineage>
</organism>
<reference evidence="4 5" key="1">
    <citation type="journal article" date="2012" name="J. Bacteriol.">
        <title>Genome sequence of proteorhodopsin-containing sea ice bacterium Glaciecola punicea ACAM 611T.</title>
        <authorList>
            <person name="Qin Q.-L."/>
            <person name="Xie B.-B."/>
            <person name="Shu Y.-L."/>
            <person name="Rong J.-C."/>
            <person name="Zhao D.-L."/>
            <person name="Zhang X.-Y."/>
            <person name="Chen X.-L."/>
            <person name="Zhou B.-C."/>
            <person name="Zhanga Y.-Z."/>
        </authorList>
    </citation>
    <scope>NUCLEOTIDE SEQUENCE [LARGE SCALE GENOMIC DNA]</scope>
    <source>
        <strain evidence="4 5">ACAM 611</strain>
    </source>
</reference>
<proteinExistence type="predicted"/>
<evidence type="ECO:0000313" key="5">
    <source>
        <dbReference type="Proteomes" id="UP000053586"/>
    </source>
</evidence>
<dbReference type="EMBL" id="BAET01000013">
    <property type="protein sequence ID" value="GAB55531.1"/>
    <property type="molecule type" value="Genomic_DNA"/>
</dbReference>
<keyword evidence="3" id="KW-0472">Membrane</keyword>
<dbReference type="STRING" id="56804.BAE46_05895"/>
<dbReference type="CDD" id="cd16323">
    <property type="entry name" value="Syd"/>
    <property type="match status" value="1"/>
</dbReference>
<evidence type="ECO:0000256" key="3">
    <source>
        <dbReference type="ARBA" id="ARBA00023136"/>
    </source>
</evidence>
<dbReference type="OrthoDB" id="5599437at2"/>
<dbReference type="GO" id="GO:0009898">
    <property type="term" value="C:cytoplasmic side of plasma membrane"/>
    <property type="evidence" value="ECO:0007669"/>
    <property type="project" value="InterPro"/>
</dbReference>